<dbReference type="PANTHER" id="PTHR12436">
    <property type="entry name" value="80 KDA MCM3-ASSOCIATED PROTEIN"/>
    <property type="match status" value="1"/>
</dbReference>
<dbReference type="PANTHER" id="PTHR12436:SF4">
    <property type="entry name" value="LEUKOCYTE RECEPTOR CLUSTER MEMBER 8"/>
    <property type="match status" value="1"/>
</dbReference>
<feature type="region of interest" description="Disordered" evidence="1">
    <location>
        <begin position="139"/>
        <end position="158"/>
    </location>
</feature>
<evidence type="ECO:0000259" key="3">
    <source>
        <dbReference type="PROSITE" id="PS50250"/>
    </source>
</evidence>
<proteinExistence type="predicted"/>
<feature type="region of interest" description="Disordered" evidence="1">
    <location>
        <begin position="438"/>
        <end position="458"/>
    </location>
</feature>
<feature type="domain" description="PCI" evidence="3">
    <location>
        <begin position="586"/>
        <end position="697"/>
    </location>
</feature>
<evidence type="ECO:0000256" key="2">
    <source>
        <dbReference type="SAM" id="SignalP"/>
    </source>
</evidence>
<keyword evidence="2" id="KW-0732">Signal</keyword>
<protein>
    <recommendedName>
        <fullName evidence="3">PCI domain-containing protein</fullName>
    </recommendedName>
</protein>
<dbReference type="GO" id="GO:0005634">
    <property type="term" value="C:nucleus"/>
    <property type="evidence" value="ECO:0007669"/>
    <property type="project" value="TreeGrafter"/>
</dbReference>
<dbReference type="InterPro" id="IPR000717">
    <property type="entry name" value="PCI_dom"/>
</dbReference>
<feature type="compositionally biased region" description="Low complexity" evidence="1">
    <location>
        <begin position="90"/>
        <end position="120"/>
    </location>
</feature>
<dbReference type="AlphaFoldDB" id="A0A9P6T323"/>
<feature type="region of interest" description="Disordered" evidence="1">
    <location>
        <begin position="82"/>
        <end position="120"/>
    </location>
</feature>
<feature type="compositionally biased region" description="Polar residues" evidence="1">
    <location>
        <begin position="313"/>
        <end position="336"/>
    </location>
</feature>
<feature type="non-terminal residue" evidence="4">
    <location>
        <position position="697"/>
    </location>
</feature>
<dbReference type="PROSITE" id="PS50250">
    <property type="entry name" value="PCI"/>
    <property type="match status" value="1"/>
</dbReference>
<dbReference type="InterPro" id="IPR005062">
    <property type="entry name" value="SAC3/GANP/THP3_conserved"/>
</dbReference>
<feature type="region of interest" description="Disordered" evidence="1">
    <location>
        <begin position="202"/>
        <end position="338"/>
    </location>
</feature>
<accession>A0A9P6T323</accession>
<reference evidence="4" key="1">
    <citation type="journal article" date="2020" name="Fungal Divers.">
        <title>Resolving the Mortierellaceae phylogeny through synthesis of multi-gene phylogenetics and phylogenomics.</title>
        <authorList>
            <person name="Vandepol N."/>
            <person name="Liber J."/>
            <person name="Desiro A."/>
            <person name="Na H."/>
            <person name="Kennedy M."/>
            <person name="Barry K."/>
            <person name="Grigoriev I.V."/>
            <person name="Miller A.N."/>
            <person name="O'Donnell K."/>
            <person name="Stajich J.E."/>
            <person name="Bonito G."/>
        </authorList>
    </citation>
    <scope>NUCLEOTIDE SEQUENCE</scope>
    <source>
        <strain evidence="4">NRRL 2769</strain>
    </source>
</reference>
<feature type="compositionally biased region" description="Low complexity" evidence="1">
    <location>
        <begin position="216"/>
        <end position="265"/>
    </location>
</feature>
<feature type="chain" id="PRO_5040154215" description="PCI domain-containing protein" evidence="2">
    <location>
        <begin position="17"/>
        <end position="697"/>
    </location>
</feature>
<feature type="compositionally biased region" description="Basic and acidic residues" evidence="1">
    <location>
        <begin position="291"/>
        <end position="312"/>
    </location>
</feature>
<dbReference type="Proteomes" id="UP000703661">
    <property type="component" value="Unassembled WGS sequence"/>
</dbReference>
<dbReference type="Pfam" id="PF03399">
    <property type="entry name" value="SAC3_GANP"/>
    <property type="match status" value="1"/>
</dbReference>
<dbReference type="Gene3D" id="1.25.40.990">
    <property type="match status" value="1"/>
</dbReference>
<comment type="caution">
    <text evidence="4">The sequence shown here is derived from an EMBL/GenBank/DDBJ whole genome shotgun (WGS) entry which is preliminary data.</text>
</comment>
<evidence type="ECO:0000313" key="5">
    <source>
        <dbReference type="Proteomes" id="UP000703661"/>
    </source>
</evidence>
<name>A0A9P6T323_9FUNG</name>
<feature type="region of interest" description="Disordered" evidence="1">
    <location>
        <begin position="364"/>
        <end position="384"/>
    </location>
</feature>
<evidence type="ECO:0000313" key="4">
    <source>
        <dbReference type="EMBL" id="KAG0020264.1"/>
    </source>
</evidence>
<evidence type="ECO:0000256" key="1">
    <source>
        <dbReference type="SAM" id="MobiDB-lite"/>
    </source>
</evidence>
<dbReference type="InterPro" id="IPR045107">
    <property type="entry name" value="SAC3/GANP/THP3"/>
</dbReference>
<gene>
    <name evidence="4" type="ORF">BGZ80_004501</name>
</gene>
<dbReference type="EMBL" id="JAAAID010000229">
    <property type="protein sequence ID" value="KAG0020264.1"/>
    <property type="molecule type" value="Genomic_DNA"/>
</dbReference>
<feature type="signal peptide" evidence="2">
    <location>
        <begin position="1"/>
        <end position="16"/>
    </location>
</feature>
<sequence>MTLGAALSSVITFNLATPTTPASSADQAAALYAEQYQQYAQQYQAWAAANPGYQHPQAPPGVAPGASTATGAIDYSAYYQQYQQPPPPATQQSGQPPQQQQQPGQPSQQQQQQQQQELTPEQYAQQYAAYYAQYYQTQAAPGSVPPSTGAATPATAPAGAAPYSQAQYQDYYAQQAQASQPYSYPSSAPGTQAPAYNYAAYQTPGQPAQPAPLTPYPYTYQQPQSQQQSYSSSSYSSNPPNSSYHQSYPAQSGPSHSSYSSGQYGKFTSRPHSQQGQSKAPFDYQAFQKQKHLEAKQRYQESELKVSGESDKNQAQLQKRLSETNLSDDGYSTSDANMAKTKLEKPAYLSVKSKKVKPLMTNVLESKDPEPSPSSPAPAPSREAWPESLKEYVVRYFNTVAEEDQEAAQEDLKSMVARYHGQGKLWEIDWDNMQIPSRKMSVSPEPETLGSEERAKREKRMRRFEEEAMANKPPSKKATRMVYAQPVNNGDVIDWDRHTIVGTNTNLEKHYLRLTSAPDPSTVRPLHVLRETLDLLKRKWSNHENYAYICDQLKSVRQDLTVQRIKNDFTVAVYEIHARIALEKGDLGEYNQCQTQLKALYELKLPGSVMEFTAYRILYLLHTRNPSDIIAMLRSLTPAQKEDPSVRHALKVRTALASSNYQALFKLYLDAPNMGPFLMDQFVDRERVQAMARICAS</sequence>
<organism evidence="4 5">
    <name type="scientific">Entomortierella chlamydospora</name>
    <dbReference type="NCBI Taxonomy" id="101097"/>
    <lineage>
        <taxon>Eukaryota</taxon>
        <taxon>Fungi</taxon>
        <taxon>Fungi incertae sedis</taxon>
        <taxon>Mucoromycota</taxon>
        <taxon>Mortierellomycotina</taxon>
        <taxon>Mortierellomycetes</taxon>
        <taxon>Mortierellales</taxon>
        <taxon>Mortierellaceae</taxon>
        <taxon>Entomortierella</taxon>
    </lineage>
</organism>
<keyword evidence="5" id="KW-1185">Reference proteome</keyword>